<keyword evidence="2" id="KW-1185">Reference proteome</keyword>
<sequence>MKLASTKLGGLNITRQYFKPDHRLSLCKTQVRPQFGVFCRHLWAGALRYQLLPLDRLQLRASRNADDRVSAPKNSSTSFPPRISVIFPLTGSAANTILMVGVIPPYASCAVCLP</sequence>
<proteinExistence type="predicted"/>
<dbReference type="Proteomes" id="UP000299102">
    <property type="component" value="Unassembled WGS sequence"/>
</dbReference>
<evidence type="ECO:0000313" key="1">
    <source>
        <dbReference type="EMBL" id="GBP69275.1"/>
    </source>
</evidence>
<name>A0A4C1Y4F3_EUMVA</name>
<reference evidence="1 2" key="1">
    <citation type="journal article" date="2019" name="Commun. Biol.">
        <title>The bagworm genome reveals a unique fibroin gene that provides high tensile strength.</title>
        <authorList>
            <person name="Kono N."/>
            <person name="Nakamura H."/>
            <person name="Ohtoshi R."/>
            <person name="Tomita M."/>
            <person name="Numata K."/>
            <person name="Arakawa K."/>
        </authorList>
    </citation>
    <scope>NUCLEOTIDE SEQUENCE [LARGE SCALE GENOMIC DNA]</scope>
</reference>
<organism evidence="1 2">
    <name type="scientific">Eumeta variegata</name>
    <name type="common">Bagworm moth</name>
    <name type="synonym">Eumeta japonica</name>
    <dbReference type="NCBI Taxonomy" id="151549"/>
    <lineage>
        <taxon>Eukaryota</taxon>
        <taxon>Metazoa</taxon>
        <taxon>Ecdysozoa</taxon>
        <taxon>Arthropoda</taxon>
        <taxon>Hexapoda</taxon>
        <taxon>Insecta</taxon>
        <taxon>Pterygota</taxon>
        <taxon>Neoptera</taxon>
        <taxon>Endopterygota</taxon>
        <taxon>Lepidoptera</taxon>
        <taxon>Glossata</taxon>
        <taxon>Ditrysia</taxon>
        <taxon>Tineoidea</taxon>
        <taxon>Psychidae</taxon>
        <taxon>Oiketicinae</taxon>
        <taxon>Eumeta</taxon>
    </lineage>
</organism>
<dbReference type="OrthoDB" id="7480422at2759"/>
<accession>A0A4C1Y4F3</accession>
<protein>
    <submittedName>
        <fullName evidence="1">Uncharacterized protein</fullName>
    </submittedName>
</protein>
<evidence type="ECO:0000313" key="2">
    <source>
        <dbReference type="Proteomes" id="UP000299102"/>
    </source>
</evidence>
<comment type="caution">
    <text evidence="1">The sequence shown here is derived from an EMBL/GenBank/DDBJ whole genome shotgun (WGS) entry which is preliminary data.</text>
</comment>
<dbReference type="EMBL" id="BGZK01001035">
    <property type="protein sequence ID" value="GBP69275.1"/>
    <property type="molecule type" value="Genomic_DNA"/>
</dbReference>
<dbReference type="AlphaFoldDB" id="A0A4C1Y4F3"/>
<gene>
    <name evidence="1" type="ORF">EVAR_56819_1</name>
</gene>